<name>A0A382IGL5_9ZZZZ</name>
<proteinExistence type="inferred from homology"/>
<accession>A0A382IGL5</accession>
<dbReference type="Pfam" id="PF02410">
    <property type="entry name" value="RsfS"/>
    <property type="match status" value="1"/>
</dbReference>
<protein>
    <recommendedName>
        <fullName evidence="3">Ribosomal silencing factor RsfS</fullName>
    </recommendedName>
</protein>
<evidence type="ECO:0008006" key="3">
    <source>
        <dbReference type="Google" id="ProtNLM"/>
    </source>
</evidence>
<dbReference type="Gene3D" id="3.30.460.10">
    <property type="entry name" value="Beta Polymerase, domain 2"/>
    <property type="match status" value="1"/>
</dbReference>
<organism evidence="2">
    <name type="scientific">marine metagenome</name>
    <dbReference type="NCBI Taxonomy" id="408172"/>
    <lineage>
        <taxon>unclassified sequences</taxon>
        <taxon>metagenomes</taxon>
        <taxon>ecological metagenomes</taxon>
    </lineage>
</organism>
<comment type="similarity">
    <text evidence="1">Belongs to the Iojap/RsfS family.</text>
</comment>
<dbReference type="SUPFAM" id="SSF81301">
    <property type="entry name" value="Nucleotidyltransferase"/>
    <property type="match status" value="1"/>
</dbReference>
<dbReference type="InterPro" id="IPR043519">
    <property type="entry name" value="NT_sf"/>
</dbReference>
<dbReference type="AlphaFoldDB" id="A0A382IGL5"/>
<dbReference type="GO" id="GO:0043023">
    <property type="term" value="F:ribosomal large subunit binding"/>
    <property type="evidence" value="ECO:0007669"/>
    <property type="project" value="TreeGrafter"/>
</dbReference>
<gene>
    <name evidence="2" type="ORF">METZ01_LOCUS250897</name>
</gene>
<dbReference type="PANTHER" id="PTHR21043">
    <property type="entry name" value="IOJAP SUPERFAMILY ORTHOLOG"/>
    <property type="match status" value="1"/>
</dbReference>
<sequence>MKTKLQKIIQDSLDDNKAEDICVINLRGKSTIAEHMIIATGRSKRHIMSIADRLSERLKASGVSQIGVEGRAQADWILLDVGDVIVHLFRQEVREFYELEKMWAAILPEKIAT</sequence>
<evidence type="ECO:0000313" key="2">
    <source>
        <dbReference type="EMBL" id="SVB98043.1"/>
    </source>
</evidence>
<dbReference type="GO" id="GO:0017148">
    <property type="term" value="P:negative regulation of translation"/>
    <property type="evidence" value="ECO:0007669"/>
    <property type="project" value="TreeGrafter"/>
</dbReference>
<dbReference type="EMBL" id="UINC01066897">
    <property type="protein sequence ID" value="SVB98043.1"/>
    <property type="molecule type" value="Genomic_DNA"/>
</dbReference>
<dbReference type="HAMAP" id="MF_01477">
    <property type="entry name" value="Iojap_RsfS"/>
    <property type="match status" value="1"/>
</dbReference>
<evidence type="ECO:0000256" key="1">
    <source>
        <dbReference type="ARBA" id="ARBA00010574"/>
    </source>
</evidence>
<dbReference type="NCBIfam" id="TIGR00090">
    <property type="entry name" value="rsfS_iojap_ybeB"/>
    <property type="match status" value="1"/>
</dbReference>
<dbReference type="PANTHER" id="PTHR21043:SF0">
    <property type="entry name" value="MITOCHONDRIAL ASSEMBLY OF RIBOSOMAL LARGE SUBUNIT PROTEIN 1"/>
    <property type="match status" value="1"/>
</dbReference>
<dbReference type="InterPro" id="IPR004394">
    <property type="entry name" value="Iojap/RsfS/C7orf30"/>
</dbReference>
<reference evidence="2" key="1">
    <citation type="submission" date="2018-05" db="EMBL/GenBank/DDBJ databases">
        <authorList>
            <person name="Lanie J.A."/>
            <person name="Ng W.-L."/>
            <person name="Kazmierczak K.M."/>
            <person name="Andrzejewski T.M."/>
            <person name="Davidsen T.M."/>
            <person name="Wayne K.J."/>
            <person name="Tettelin H."/>
            <person name="Glass J.I."/>
            <person name="Rusch D."/>
            <person name="Podicherti R."/>
            <person name="Tsui H.-C.T."/>
            <person name="Winkler M.E."/>
        </authorList>
    </citation>
    <scope>NUCLEOTIDE SEQUENCE</scope>
</reference>
<dbReference type="GO" id="GO:0090071">
    <property type="term" value="P:negative regulation of ribosome biogenesis"/>
    <property type="evidence" value="ECO:0007669"/>
    <property type="project" value="TreeGrafter"/>
</dbReference>